<reference evidence="2" key="1">
    <citation type="journal article" date="2016" name="Genome Announc.">
        <title>Draft genome sequences of fungus Aspergillus calidoustus.</title>
        <authorList>
            <person name="Horn F."/>
            <person name="Linde J."/>
            <person name="Mattern D.J."/>
            <person name="Walther G."/>
            <person name="Guthke R."/>
            <person name="Scherlach K."/>
            <person name="Martin K."/>
            <person name="Brakhage A.A."/>
            <person name="Petzke L."/>
            <person name="Valiante V."/>
        </authorList>
    </citation>
    <scope>NUCLEOTIDE SEQUENCE [LARGE SCALE GENOMIC DNA]</scope>
    <source>
        <strain evidence="2">SF006504</strain>
    </source>
</reference>
<evidence type="ECO:0000313" key="1">
    <source>
        <dbReference type="EMBL" id="CEL11368.1"/>
    </source>
</evidence>
<protein>
    <submittedName>
        <fullName evidence="1">Uncharacterized protein</fullName>
    </submittedName>
</protein>
<proteinExistence type="predicted"/>
<organism evidence="1 2">
    <name type="scientific">Aspergillus calidoustus</name>
    <dbReference type="NCBI Taxonomy" id="454130"/>
    <lineage>
        <taxon>Eukaryota</taxon>
        <taxon>Fungi</taxon>
        <taxon>Dikarya</taxon>
        <taxon>Ascomycota</taxon>
        <taxon>Pezizomycotina</taxon>
        <taxon>Eurotiomycetes</taxon>
        <taxon>Eurotiomycetidae</taxon>
        <taxon>Eurotiales</taxon>
        <taxon>Aspergillaceae</taxon>
        <taxon>Aspergillus</taxon>
        <taxon>Aspergillus subgen. Nidulantes</taxon>
    </lineage>
</organism>
<gene>
    <name evidence="1" type="ORF">ASPCAL14471</name>
</gene>
<dbReference type="Proteomes" id="UP000054771">
    <property type="component" value="Unassembled WGS sequence"/>
</dbReference>
<accession>A0A0U5GK78</accession>
<name>A0A0U5GK78_ASPCI</name>
<dbReference type="EMBL" id="CDMC01000025">
    <property type="protein sequence ID" value="CEL11368.1"/>
    <property type="molecule type" value="Genomic_DNA"/>
</dbReference>
<evidence type="ECO:0000313" key="2">
    <source>
        <dbReference type="Proteomes" id="UP000054771"/>
    </source>
</evidence>
<keyword evidence="2" id="KW-1185">Reference proteome</keyword>
<dbReference type="AlphaFoldDB" id="A0A0U5GK78"/>
<sequence>MIAHHVAAGQSPKKIFQGSSYTDRKLLPSRIALNTTMADPVSQVFTLSHPEAALVATIKQILDEDAVETVVFRWGEQYRSERLTSATDELKAEISKRHRFRNSTRVLECIRIL</sequence>